<evidence type="ECO:0000313" key="9">
    <source>
        <dbReference type="Proteomes" id="UP000610760"/>
    </source>
</evidence>
<feature type="domain" description="YbhG-like alpha-helical hairpin" evidence="6">
    <location>
        <begin position="96"/>
        <end position="217"/>
    </location>
</feature>
<protein>
    <submittedName>
        <fullName evidence="8">Efflux RND transporter periplasmic adaptor subunit</fullName>
    </submittedName>
</protein>
<comment type="similarity">
    <text evidence="2">Belongs to the membrane fusion protein (MFP) (TC 8.A.1) family.</text>
</comment>
<evidence type="ECO:0000256" key="1">
    <source>
        <dbReference type="ARBA" id="ARBA00004196"/>
    </source>
</evidence>
<reference evidence="8" key="1">
    <citation type="submission" date="2020-08" db="EMBL/GenBank/DDBJ databases">
        <title>Genome public.</title>
        <authorList>
            <person name="Liu C."/>
            <person name="Sun Q."/>
        </authorList>
    </citation>
    <scope>NUCLEOTIDE SEQUENCE</scope>
    <source>
        <strain evidence="8">NSJ-33</strain>
    </source>
</reference>
<name>A0A926E2J4_9FIRM</name>
<evidence type="ECO:0000256" key="2">
    <source>
        <dbReference type="ARBA" id="ARBA00009477"/>
    </source>
</evidence>
<gene>
    <name evidence="8" type="ORF">H8710_02455</name>
</gene>
<dbReference type="PANTHER" id="PTHR32347">
    <property type="entry name" value="EFFLUX SYSTEM COMPONENT YKNX-RELATED"/>
    <property type="match status" value="1"/>
</dbReference>
<evidence type="ECO:0000313" key="8">
    <source>
        <dbReference type="EMBL" id="MBC8558924.1"/>
    </source>
</evidence>
<evidence type="ECO:0000256" key="4">
    <source>
        <dbReference type="SAM" id="Coils"/>
    </source>
</evidence>
<keyword evidence="3 4" id="KW-0175">Coiled coil</keyword>
<dbReference type="GO" id="GO:0015562">
    <property type="term" value="F:efflux transmembrane transporter activity"/>
    <property type="evidence" value="ECO:0007669"/>
    <property type="project" value="InterPro"/>
</dbReference>
<dbReference type="RefSeq" id="WP_249293822.1">
    <property type="nucleotide sequence ID" value="NZ_JACRSV010000001.1"/>
</dbReference>
<dbReference type="AlphaFoldDB" id="A0A926E2J4"/>
<dbReference type="PANTHER" id="PTHR32347:SF14">
    <property type="entry name" value="EFFLUX SYSTEM COMPONENT YKNX-RELATED"/>
    <property type="match status" value="1"/>
</dbReference>
<evidence type="ECO:0000259" key="7">
    <source>
        <dbReference type="Pfam" id="PF25967"/>
    </source>
</evidence>
<dbReference type="Pfam" id="PF25967">
    <property type="entry name" value="RND-MFP_C"/>
    <property type="match status" value="1"/>
</dbReference>
<dbReference type="Gene3D" id="2.40.50.100">
    <property type="match status" value="1"/>
</dbReference>
<comment type="subcellular location">
    <subcellularLocation>
        <location evidence="1">Cell envelope</location>
    </subcellularLocation>
</comment>
<dbReference type="InterPro" id="IPR006143">
    <property type="entry name" value="RND_pump_MFP"/>
</dbReference>
<dbReference type="Gene3D" id="2.40.30.170">
    <property type="match status" value="1"/>
</dbReference>
<accession>A0A926E2J4</accession>
<feature type="coiled-coil region" evidence="4">
    <location>
        <begin position="131"/>
        <end position="222"/>
    </location>
</feature>
<dbReference type="Proteomes" id="UP000610760">
    <property type="component" value="Unassembled WGS sequence"/>
</dbReference>
<evidence type="ECO:0000256" key="3">
    <source>
        <dbReference type="ARBA" id="ARBA00023054"/>
    </source>
</evidence>
<keyword evidence="9" id="KW-1185">Reference proteome</keyword>
<dbReference type="GO" id="GO:0016020">
    <property type="term" value="C:membrane"/>
    <property type="evidence" value="ECO:0007669"/>
    <property type="project" value="InterPro"/>
</dbReference>
<keyword evidence="5" id="KW-0472">Membrane</keyword>
<dbReference type="EMBL" id="JACRSV010000001">
    <property type="protein sequence ID" value="MBC8558924.1"/>
    <property type="molecule type" value="Genomic_DNA"/>
</dbReference>
<dbReference type="GO" id="GO:0030313">
    <property type="term" value="C:cell envelope"/>
    <property type="evidence" value="ECO:0007669"/>
    <property type="project" value="UniProtKB-SubCell"/>
</dbReference>
<dbReference type="InterPro" id="IPR050465">
    <property type="entry name" value="UPF0194_transport"/>
</dbReference>
<dbReference type="Gene3D" id="1.10.287.470">
    <property type="entry name" value="Helix hairpin bin"/>
    <property type="match status" value="2"/>
</dbReference>
<dbReference type="SUPFAM" id="SSF111369">
    <property type="entry name" value="HlyD-like secretion proteins"/>
    <property type="match status" value="2"/>
</dbReference>
<evidence type="ECO:0000259" key="6">
    <source>
        <dbReference type="Pfam" id="PF25881"/>
    </source>
</evidence>
<feature type="transmembrane region" description="Helical" evidence="5">
    <location>
        <begin position="14"/>
        <end position="32"/>
    </location>
</feature>
<dbReference type="InterPro" id="IPR059052">
    <property type="entry name" value="HH_YbhG-like"/>
</dbReference>
<keyword evidence="5" id="KW-1133">Transmembrane helix</keyword>
<dbReference type="Pfam" id="PF25881">
    <property type="entry name" value="HH_YBHG"/>
    <property type="match status" value="1"/>
</dbReference>
<organism evidence="8 9">
    <name type="scientific">Fumia xinanensis</name>
    <dbReference type="NCBI Taxonomy" id="2763659"/>
    <lineage>
        <taxon>Bacteria</taxon>
        <taxon>Bacillati</taxon>
        <taxon>Bacillota</taxon>
        <taxon>Clostridia</taxon>
        <taxon>Eubacteriales</taxon>
        <taxon>Oscillospiraceae</taxon>
        <taxon>Fumia</taxon>
    </lineage>
</organism>
<keyword evidence="5" id="KW-0812">Transmembrane</keyword>
<proteinExistence type="inferred from homology"/>
<dbReference type="Gene3D" id="6.20.50.140">
    <property type="match status" value="1"/>
</dbReference>
<sequence length="412" mass="44751">MATDKKKKKFKKRYIIIPAVIVVALVGLSMMFKVPETALFEQEEAKTGSIATYYSFSGNVAPHDKKSLTADGNLKVKQLMVEEGDTVNVGDVLYTVDNTDYDASLRQAEASLDMAKVNYDSAKNGQNQQSILQAESAMNSAKLSLDNAEKALNDTKALYEAEIVAKSDVDQAQSAYDAAKQQYDTAKSTYELTKGTLATNTVESAQAQLKQAQAAYDAAVSQRVDDEVKADFAGEITKIYIEEGSTVMVGSPTMDISDYGQMIATIKVDEYDVNALSIGKEVICTVDALQKDLTGTVTKISRQATEANGISYFSADVALPKDDLLLEGMSVEVKSLNQNAENVVTISMKAIQFDNENKPFVYYADEKGKIQSKPVIIGINDGITVEIKEGVSAGDIIFYPKTTINMADMMMG</sequence>
<evidence type="ECO:0000256" key="5">
    <source>
        <dbReference type="SAM" id="Phobius"/>
    </source>
</evidence>
<dbReference type="NCBIfam" id="TIGR01730">
    <property type="entry name" value="RND_mfp"/>
    <property type="match status" value="1"/>
</dbReference>
<dbReference type="InterPro" id="IPR058627">
    <property type="entry name" value="MdtA-like_C"/>
</dbReference>
<feature type="domain" description="Multidrug resistance protein MdtA-like C-terminal permuted SH3" evidence="7">
    <location>
        <begin position="342"/>
        <end position="395"/>
    </location>
</feature>
<comment type="caution">
    <text evidence="8">The sequence shown here is derived from an EMBL/GenBank/DDBJ whole genome shotgun (WGS) entry which is preliminary data.</text>
</comment>